<keyword evidence="1" id="KW-0677">Repeat</keyword>
<dbReference type="PROSITE" id="PS50088">
    <property type="entry name" value="ANK_REPEAT"/>
    <property type="match status" value="5"/>
</dbReference>
<dbReference type="PANTHER" id="PTHR10039">
    <property type="entry name" value="AMELOGENIN"/>
    <property type="match status" value="1"/>
</dbReference>
<dbReference type="InterPro" id="IPR054471">
    <property type="entry name" value="GPIID_WHD"/>
</dbReference>
<evidence type="ECO:0000256" key="2">
    <source>
        <dbReference type="PROSITE-ProRule" id="PRU00023"/>
    </source>
</evidence>
<feature type="repeat" description="ANK" evidence="2">
    <location>
        <begin position="692"/>
        <end position="724"/>
    </location>
</feature>
<dbReference type="Gene3D" id="3.40.50.300">
    <property type="entry name" value="P-loop containing nucleotide triphosphate hydrolases"/>
    <property type="match status" value="1"/>
</dbReference>
<evidence type="ECO:0000256" key="1">
    <source>
        <dbReference type="ARBA" id="ARBA00022737"/>
    </source>
</evidence>
<dbReference type="InterPro" id="IPR056884">
    <property type="entry name" value="NPHP3-like_N"/>
</dbReference>
<dbReference type="PRINTS" id="PR01415">
    <property type="entry name" value="ANKYRIN"/>
</dbReference>
<reference evidence="5" key="1">
    <citation type="submission" date="2020-03" db="EMBL/GenBank/DDBJ databases">
        <title>Draft Genome Sequence of Cylindrodendrum hubeiense.</title>
        <authorList>
            <person name="Buettner E."/>
            <person name="Kellner H."/>
        </authorList>
    </citation>
    <scope>NUCLEOTIDE SEQUENCE</scope>
    <source>
        <strain evidence="5">IHI 201604</strain>
    </source>
</reference>
<dbReference type="OrthoDB" id="1577640at2759"/>
<gene>
    <name evidence="5" type="ORF">G7Z17_g2037</name>
</gene>
<evidence type="ECO:0000313" key="6">
    <source>
        <dbReference type="Proteomes" id="UP000722485"/>
    </source>
</evidence>
<evidence type="ECO:0000259" key="4">
    <source>
        <dbReference type="Pfam" id="PF24883"/>
    </source>
</evidence>
<sequence>MSLGFGFGDFLAVIQLANGVRRIFISAPEQFKNISDEVRSLSIVLQDVELIIAEQEPDLSEKADLEIIANGCRNVLEDLENTLSKYYELRTEPKGFGRGIKRAWKRLKWEPDDITEIRSRITSNITLLNAFSGRSTRVRVVKLLQYQEDRLQHAVLDWLTPIDYAPQHNTFSSQRLVGSGQWFLNSEEFKIWMKAEKQTLFCPGILGAGKTMIASAVVDEVINQFANDNTIGIAYIYCGSQQRDEPKVEDFLASLLKQFAEGRPSLPDSVKSLYDKHKDKRTRPSFDDMSATLHLVAAEYSRLVIVIDALDEFPAAGGHRVRLISQLFSLQSKCKAQIFATSRFIKEITTKFSQTDTKVIYASNEDVHLYLNAHMGQLPSFVQRNQRLQDMIKERISVAVGGMFLLARVYLDSLEDKLAVSAVQKALEEFPKQHQRPSDDQSSATREASTLLNGAYDQAIQRIKNQRPGFLDLAKRVMAWLTYARRPLTATELQHALAVEEGASEFDNDISSRLDENNLPQIEDMVSVCAGLVDVDDESGRIRLLHYTAQKYLRRVGKTWFPDAETEITRTCVTYLLFSAFESGLCSTDDEFENRLRINPFYDYAARNWGHHARTAFDRGASLDGIIVELLENDVKISSSVQAMMVFQRYSLFSQHIPTNMTGVHVAAYFGLLTPIKALHKNGADLESRDSYGRTPLSWAAQRDNVNIVEWLLENGADPNSKATATFMHGCTPLWFAAQNGHKSVVEVLLANKEIESDSKIVEGQTPLSRASRNGHESVVKLFLDNGANVNSIDDNCRTPLSLAAKNGHEAVVRTLLGASQVDVNAKDDAGETALGYAKKNGHVGIVQLLEDNSRDGGRVDTNSQDRHD</sequence>
<dbReference type="InterPro" id="IPR002110">
    <property type="entry name" value="Ankyrin_rpt"/>
</dbReference>
<keyword evidence="2" id="KW-0040">ANK repeat</keyword>
<feature type="repeat" description="ANK" evidence="2">
    <location>
        <begin position="796"/>
        <end position="829"/>
    </location>
</feature>
<name>A0A9P5LJJ0_9HYPO</name>
<dbReference type="PANTHER" id="PTHR10039:SF15">
    <property type="entry name" value="NACHT DOMAIN-CONTAINING PROTEIN"/>
    <property type="match status" value="1"/>
</dbReference>
<dbReference type="SUPFAM" id="SSF48403">
    <property type="entry name" value="Ankyrin repeat"/>
    <property type="match status" value="1"/>
</dbReference>
<dbReference type="EMBL" id="JAANBB010000019">
    <property type="protein sequence ID" value="KAF7555607.1"/>
    <property type="molecule type" value="Genomic_DNA"/>
</dbReference>
<dbReference type="PROSITE" id="PS50297">
    <property type="entry name" value="ANK_REP_REGION"/>
    <property type="match status" value="3"/>
</dbReference>
<dbReference type="AlphaFoldDB" id="A0A9P5LJJ0"/>
<dbReference type="InterPro" id="IPR036770">
    <property type="entry name" value="Ankyrin_rpt-contain_sf"/>
</dbReference>
<dbReference type="SUPFAM" id="SSF52540">
    <property type="entry name" value="P-loop containing nucleoside triphosphate hydrolases"/>
    <property type="match status" value="1"/>
</dbReference>
<dbReference type="InterPro" id="IPR027417">
    <property type="entry name" value="P-loop_NTPase"/>
</dbReference>
<feature type="repeat" description="ANK" evidence="2">
    <location>
        <begin position="659"/>
        <end position="691"/>
    </location>
</feature>
<dbReference type="Pfam" id="PF12796">
    <property type="entry name" value="Ank_2"/>
    <property type="match status" value="2"/>
</dbReference>
<keyword evidence="6" id="KW-1185">Reference proteome</keyword>
<comment type="caution">
    <text evidence="5">The sequence shown here is derived from an EMBL/GenBank/DDBJ whole genome shotgun (WGS) entry which is preliminary data.</text>
</comment>
<dbReference type="SMART" id="SM00248">
    <property type="entry name" value="ANK"/>
    <property type="match status" value="6"/>
</dbReference>
<dbReference type="Proteomes" id="UP000722485">
    <property type="component" value="Unassembled WGS sequence"/>
</dbReference>
<feature type="domain" description="Nephrocystin 3-like N-terminal" evidence="4">
    <location>
        <begin position="178"/>
        <end position="343"/>
    </location>
</feature>
<feature type="repeat" description="ANK" evidence="2">
    <location>
        <begin position="729"/>
        <end position="750"/>
    </location>
</feature>
<dbReference type="Pfam" id="PF13637">
    <property type="entry name" value="Ank_4"/>
    <property type="match status" value="1"/>
</dbReference>
<organism evidence="5 6">
    <name type="scientific">Cylindrodendrum hubeiense</name>
    <dbReference type="NCBI Taxonomy" id="595255"/>
    <lineage>
        <taxon>Eukaryota</taxon>
        <taxon>Fungi</taxon>
        <taxon>Dikarya</taxon>
        <taxon>Ascomycota</taxon>
        <taxon>Pezizomycotina</taxon>
        <taxon>Sordariomycetes</taxon>
        <taxon>Hypocreomycetidae</taxon>
        <taxon>Hypocreales</taxon>
        <taxon>Nectriaceae</taxon>
        <taxon>Cylindrodendrum</taxon>
    </lineage>
</organism>
<dbReference type="Pfam" id="PF24883">
    <property type="entry name" value="NPHP3_N"/>
    <property type="match status" value="1"/>
</dbReference>
<dbReference type="Gene3D" id="1.25.40.20">
    <property type="entry name" value="Ankyrin repeat-containing domain"/>
    <property type="match status" value="2"/>
</dbReference>
<proteinExistence type="predicted"/>
<accession>A0A9P5LJJ0</accession>
<feature type="repeat" description="ANK" evidence="2">
    <location>
        <begin position="763"/>
        <end position="795"/>
    </location>
</feature>
<dbReference type="Pfam" id="PF22939">
    <property type="entry name" value="WHD_GPIID"/>
    <property type="match status" value="1"/>
</dbReference>
<evidence type="ECO:0000313" key="5">
    <source>
        <dbReference type="EMBL" id="KAF7555607.1"/>
    </source>
</evidence>
<evidence type="ECO:0000259" key="3">
    <source>
        <dbReference type="Pfam" id="PF22939"/>
    </source>
</evidence>
<evidence type="ECO:0008006" key="7">
    <source>
        <dbReference type="Google" id="ProtNLM"/>
    </source>
</evidence>
<protein>
    <recommendedName>
        <fullName evidence="7">NACHT domain-containing protein</fullName>
    </recommendedName>
</protein>
<feature type="domain" description="GPI inositol-deacylase winged helix" evidence="3">
    <location>
        <begin position="470"/>
        <end position="555"/>
    </location>
</feature>